<keyword evidence="4" id="KW-1185">Reference proteome</keyword>
<organism evidence="3 4">
    <name type="scientific">Planosporangium thailandense</name>
    <dbReference type="NCBI Taxonomy" id="765197"/>
    <lineage>
        <taxon>Bacteria</taxon>
        <taxon>Bacillati</taxon>
        <taxon>Actinomycetota</taxon>
        <taxon>Actinomycetes</taxon>
        <taxon>Micromonosporales</taxon>
        <taxon>Micromonosporaceae</taxon>
        <taxon>Planosporangium</taxon>
    </lineage>
</organism>
<name>A0ABX0XT23_9ACTN</name>
<accession>A0ABX0XT23</accession>
<dbReference type="Gene3D" id="2.130.10.10">
    <property type="entry name" value="YVTN repeat-like/Quinoprotein amine dehydrogenase"/>
    <property type="match status" value="2"/>
</dbReference>
<dbReference type="RefSeq" id="WP_167923271.1">
    <property type="nucleotide sequence ID" value="NZ_JAATVY010000001.1"/>
</dbReference>
<reference evidence="3 4" key="1">
    <citation type="submission" date="2020-03" db="EMBL/GenBank/DDBJ databases">
        <title>WGS of the type strain of Planosporangium spp.</title>
        <authorList>
            <person name="Thawai C."/>
        </authorList>
    </citation>
    <scope>NUCLEOTIDE SEQUENCE [LARGE SCALE GENOMIC DNA]</scope>
    <source>
        <strain evidence="3 4">TBRC 5610</strain>
    </source>
</reference>
<feature type="domain" description="Pyrrolo-quinoline quinone repeat" evidence="2">
    <location>
        <begin position="89"/>
        <end position="177"/>
    </location>
</feature>
<dbReference type="Pfam" id="PF13360">
    <property type="entry name" value="PQQ_2"/>
    <property type="match status" value="1"/>
</dbReference>
<dbReference type="InterPro" id="IPR015943">
    <property type="entry name" value="WD40/YVTN_repeat-like_dom_sf"/>
</dbReference>
<gene>
    <name evidence="3" type="ORF">HC031_01430</name>
</gene>
<feature type="compositionally biased region" description="Pro residues" evidence="1">
    <location>
        <begin position="25"/>
        <end position="38"/>
    </location>
</feature>
<dbReference type="EMBL" id="JAATVY010000001">
    <property type="protein sequence ID" value="NJC68389.1"/>
    <property type="molecule type" value="Genomic_DNA"/>
</dbReference>
<evidence type="ECO:0000259" key="2">
    <source>
        <dbReference type="Pfam" id="PF13360"/>
    </source>
</evidence>
<dbReference type="InterPro" id="IPR011047">
    <property type="entry name" value="Quinoprotein_ADH-like_sf"/>
</dbReference>
<feature type="compositionally biased region" description="Basic and acidic residues" evidence="1">
    <location>
        <begin position="1"/>
        <end position="10"/>
    </location>
</feature>
<dbReference type="InterPro" id="IPR002372">
    <property type="entry name" value="PQQ_rpt_dom"/>
</dbReference>
<proteinExistence type="predicted"/>
<sequence length="488" mass="50860">MSAAEQHEPVSIDLGVLPPSAAPDAPLPGPDLPRPPLWNPSRRRAVIVTALVTAVSALAGSAAGGARQAVSVPAPIPPPVTVAATGDLLAVAGDSVYTISAGGGDGGRLTAYSLRTGRRRWSVDHASGGQLNLLVAGSNLLLTSQPSGPVPANRDDQDPSWTAAIDARTGAVRWRHTGYPLWVAPRGDRVAMRTFAPPTGADNPGGPDDTTDRTVITVLAVATGALAAGYGPVAPGRRMSPVQSSDPGQRWLTGVFVREDASGGQLFDFASTSTRRLDLPLATPPPPMTAGAATPYEAVLDAGDLTLTMTDWGGRAALAGYSGEPPRPRWSVPDLTAYGAWRCGTALCGSDVETSFAVDPRTGQVRWQSPGGLLWRASAGRLYSSVLVANSGFVDRSRGTGIGVLDEATGRPLLRRDDWRPVSVVDGAQMPILSYTRGGEILAVLDARSLATERLAVLPLNQADCMASDAYVACRTGEGAIRAWRYSR</sequence>
<feature type="region of interest" description="Disordered" evidence="1">
    <location>
        <begin position="1"/>
        <end position="38"/>
    </location>
</feature>
<dbReference type="Proteomes" id="UP000722989">
    <property type="component" value="Unassembled WGS sequence"/>
</dbReference>
<evidence type="ECO:0000313" key="4">
    <source>
        <dbReference type="Proteomes" id="UP000722989"/>
    </source>
</evidence>
<comment type="caution">
    <text evidence="3">The sequence shown here is derived from an EMBL/GenBank/DDBJ whole genome shotgun (WGS) entry which is preliminary data.</text>
</comment>
<protein>
    <submittedName>
        <fullName evidence="3">PQQ-binding-like beta-propeller repeat protein</fullName>
    </submittedName>
</protein>
<evidence type="ECO:0000313" key="3">
    <source>
        <dbReference type="EMBL" id="NJC68389.1"/>
    </source>
</evidence>
<evidence type="ECO:0000256" key="1">
    <source>
        <dbReference type="SAM" id="MobiDB-lite"/>
    </source>
</evidence>
<dbReference type="SUPFAM" id="SSF50998">
    <property type="entry name" value="Quinoprotein alcohol dehydrogenase-like"/>
    <property type="match status" value="2"/>
</dbReference>